<gene>
    <name evidence="1" type="primary">epsF_3</name>
    <name evidence="1" type="ORF">PWN146_01032</name>
</gene>
<dbReference type="EC" id="2.4.-.-" evidence="1"/>
<reference evidence="1" key="1">
    <citation type="submission" date="2016-05" db="EMBL/GenBank/DDBJ databases">
        <authorList>
            <person name="Cock P.J.A."/>
            <person name="Cock P.J.A."/>
        </authorList>
    </citation>
    <scope>NUCLEOTIDE SEQUENCE</scope>
    <source>
        <strain evidence="1">PWN146_assembly</strain>
    </source>
</reference>
<sequence>MIEKDELVSFHKKGEKTGVIFTSMIVGGHEIMTLAIIEQILTDNPECLSEIILYIPFDNAALIDKVKKKGYQYQVFFVAHRRMEIVHAFLNFKFLGECAKALKKVKAENDHIVLVQGDIQQGSGFIIASKLTGTTLTSYIPFAHSYKVMNAPGYKIKDTLANVIYRMCNEYITISSCFKDDLLLLNPKASVHLIKNSVPKSTKKYISKCLGKEDVINIFIIGRVHIQQKGHDILIDALKNIYDYKIRLNIVGDGPDRDTVIAKAETLPPNITLKYFGWVDDSWSVADSANVLVIPSRYEGVPLVMLEAIERGLPVVAVARDGMKDYLPADWLYAPGDDESEALKLKLSEIFHKITDMENYN</sequence>
<dbReference type="Pfam" id="PF13692">
    <property type="entry name" value="Glyco_trans_1_4"/>
    <property type="match status" value="1"/>
</dbReference>
<evidence type="ECO:0000313" key="1">
    <source>
        <dbReference type="EMBL" id="SAY42354.1"/>
    </source>
</evidence>
<proteinExistence type="predicted"/>
<dbReference type="EMBL" id="LT575490">
    <property type="protein sequence ID" value="SAY42354.1"/>
    <property type="molecule type" value="Genomic_DNA"/>
</dbReference>
<dbReference type="GO" id="GO:0016757">
    <property type="term" value="F:glycosyltransferase activity"/>
    <property type="evidence" value="ECO:0007669"/>
    <property type="project" value="UniProtKB-KW"/>
</dbReference>
<organism evidence="1">
    <name type="scientific">Serratia marcescens</name>
    <dbReference type="NCBI Taxonomy" id="615"/>
    <lineage>
        <taxon>Bacteria</taxon>
        <taxon>Pseudomonadati</taxon>
        <taxon>Pseudomonadota</taxon>
        <taxon>Gammaproteobacteria</taxon>
        <taxon>Enterobacterales</taxon>
        <taxon>Yersiniaceae</taxon>
        <taxon>Serratia</taxon>
    </lineage>
</organism>
<protein>
    <submittedName>
        <fullName evidence="1">Glycosyltransferase EpsF</fullName>
        <ecNumber evidence="1">2.4.-.-</ecNumber>
    </submittedName>
</protein>
<dbReference type="Gene3D" id="3.40.50.2000">
    <property type="entry name" value="Glycogen Phosphorylase B"/>
    <property type="match status" value="2"/>
</dbReference>
<dbReference type="AlphaFoldDB" id="A0A1C3HBC6"/>
<name>A0A1C3HBC6_SERMA</name>
<keyword evidence="1" id="KW-0328">Glycosyltransferase</keyword>
<dbReference type="SUPFAM" id="SSF53756">
    <property type="entry name" value="UDP-Glycosyltransferase/glycogen phosphorylase"/>
    <property type="match status" value="1"/>
</dbReference>
<keyword evidence="1" id="KW-0808">Transferase</keyword>
<accession>A0A1C3HBC6</accession>
<dbReference type="PANTHER" id="PTHR12526">
    <property type="entry name" value="GLYCOSYLTRANSFERASE"/>
    <property type="match status" value="1"/>
</dbReference>